<dbReference type="GO" id="GO:0008781">
    <property type="term" value="F:N-acylneuraminate cytidylyltransferase activity"/>
    <property type="evidence" value="ECO:0007669"/>
    <property type="project" value="UniProtKB-EC"/>
</dbReference>
<dbReference type="PATRIC" id="fig|1305731.5.peg.484"/>
<keyword evidence="1" id="KW-0808">Transferase</keyword>
<evidence type="ECO:0000313" key="2">
    <source>
        <dbReference type="Proteomes" id="UP000050416"/>
    </source>
</evidence>
<reference evidence="1 2" key="1">
    <citation type="submission" date="2015-09" db="EMBL/GenBank/DDBJ databases">
        <title>Identification and resolution of microdiversity through metagenomic sequencing of parallel consortia.</title>
        <authorList>
            <person name="Nelson W.C."/>
            <person name="Romine M.F."/>
            <person name="Lindemann S.R."/>
        </authorList>
    </citation>
    <scope>NUCLEOTIDE SEQUENCE [LARGE SCALE GENOMIC DNA]</scope>
    <source>
        <strain evidence="1">HL-55</strain>
    </source>
</reference>
<dbReference type="SUPFAM" id="SSF53448">
    <property type="entry name" value="Nucleotide-diphospho-sugar transferases"/>
    <property type="match status" value="1"/>
</dbReference>
<keyword evidence="1" id="KW-0548">Nucleotidyltransferase</keyword>
<name>A0A0P7Z277_9GAMM</name>
<sequence>MNVVIIPARGGSKGIPGKNIRELAGKPLITWTIEQALHAKTPDMVVVSTDDREIARVSEAAGATVIARPHDISGDEASTESAVEHVIQSLVGQGFEPDNIILLQCTSPVRSTVAIDEAFNLYVERGADSLLSVVPCHKFLWARGCDGFAEPENYAPGQRPRRQDLNNSFQENGSIYIFSRQCFDNFQSRLGGRIELYVMPEETGYEIDSMTDFELVEALVRKMGAQ</sequence>
<dbReference type="PANTHER" id="PTHR21485">
    <property type="entry name" value="HAD SUPERFAMILY MEMBERS CMAS AND KDSC"/>
    <property type="match status" value="1"/>
</dbReference>
<comment type="caution">
    <text evidence="1">The sequence shown here is derived from an EMBL/GenBank/DDBJ whole genome shotgun (WGS) entry which is preliminary data.</text>
</comment>
<dbReference type="PANTHER" id="PTHR21485:SF3">
    <property type="entry name" value="N-ACYLNEURAMINATE CYTIDYLYLTRANSFERASE"/>
    <property type="match status" value="1"/>
</dbReference>
<accession>A0A0P7Z277</accession>
<dbReference type="Proteomes" id="UP000050416">
    <property type="component" value="Unassembled WGS sequence"/>
</dbReference>
<protein>
    <submittedName>
        <fullName evidence="1">N-acylneuraminate cytidylyltransferase</fullName>
        <ecNumber evidence="1">2.7.7.43</ecNumber>
    </submittedName>
</protein>
<dbReference type="Gene3D" id="3.90.550.10">
    <property type="entry name" value="Spore Coat Polysaccharide Biosynthesis Protein SpsA, Chain A"/>
    <property type="match status" value="1"/>
</dbReference>
<proteinExistence type="predicted"/>
<dbReference type="InterPro" id="IPR029044">
    <property type="entry name" value="Nucleotide-diphossugar_trans"/>
</dbReference>
<gene>
    <name evidence="1" type="primary">neuA</name>
    <name evidence="1" type="ORF">HLUCCX14_10160</name>
</gene>
<evidence type="ECO:0000313" key="1">
    <source>
        <dbReference type="EMBL" id="KPQ28494.1"/>
    </source>
</evidence>
<dbReference type="EMBL" id="LJZQ01000014">
    <property type="protein sequence ID" value="KPQ28494.1"/>
    <property type="molecule type" value="Genomic_DNA"/>
</dbReference>
<dbReference type="InterPro" id="IPR050793">
    <property type="entry name" value="CMP-NeuNAc_synthase"/>
</dbReference>
<organism evidence="1 2">
    <name type="scientific">Marinobacter excellens HL-55</name>
    <dbReference type="NCBI Taxonomy" id="1305731"/>
    <lineage>
        <taxon>Bacteria</taxon>
        <taxon>Pseudomonadati</taxon>
        <taxon>Pseudomonadota</taxon>
        <taxon>Gammaproteobacteria</taxon>
        <taxon>Pseudomonadales</taxon>
        <taxon>Marinobacteraceae</taxon>
        <taxon>Marinobacter</taxon>
    </lineage>
</organism>
<dbReference type="OrthoDB" id="9805604at2"/>
<dbReference type="InterPro" id="IPR003329">
    <property type="entry name" value="Cytidylyl_trans"/>
</dbReference>
<dbReference type="CDD" id="cd02513">
    <property type="entry name" value="CMP-NeuAc_Synthase"/>
    <property type="match status" value="1"/>
</dbReference>
<dbReference type="EC" id="2.7.7.43" evidence="1"/>
<dbReference type="STRING" id="1305731.GCA_000934705_00633"/>
<dbReference type="Pfam" id="PF02348">
    <property type="entry name" value="CTP_transf_3"/>
    <property type="match status" value="1"/>
</dbReference>
<dbReference type="AlphaFoldDB" id="A0A0P7Z277"/>